<keyword evidence="1" id="KW-0472">Membrane</keyword>
<proteinExistence type="predicted"/>
<name>A0A919J0V2_9ACTN</name>
<gene>
    <name evidence="2" type="ORF">Afe05nite_45110</name>
</gene>
<evidence type="ECO:0000313" key="3">
    <source>
        <dbReference type="Proteomes" id="UP000598174"/>
    </source>
</evidence>
<organism evidence="2 3">
    <name type="scientific">Paractinoplanes ferrugineus</name>
    <dbReference type="NCBI Taxonomy" id="113564"/>
    <lineage>
        <taxon>Bacteria</taxon>
        <taxon>Bacillati</taxon>
        <taxon>Actinomycetota</taxon>
        <taxon>Actinomycetes</taxon>
        <taxon>Micromonosporales</taxon>
        <taxon>Micromonosporaceae</taxon>
        <taxon>Paractinoplanes</taxon>
    </lineage>
</organism>
<reference evidence="2" key="1">
    <citation type="submission" date="2021-01" db="EMBL/GenBank/DDBJ databases">
        <title>Whole genome shotgun sequence of Actinoplanes ferrugineus NBRC 15555.</title>
        <authorList>
            <person name="Komaki H."/>
            <person name="Tamura T."/>
        </authorList>
    </citation>
    <scope>NUCLEOTIDE SEQUENCE</scope>
    <source>
        <strain evidence="2">NBRC 15555</strain>
    </source>
</reference>
<comment type="caution">
    <text evidence="2">The sequence shown here is derived from an EMBL/GenBank/DDBJ whole genome shotgun (WGS) entry which is preliminary data.</text>
</comment>
<accession>A0A919J0V2</accession>
<protein>
    <recommendedName>
        <fullName evidence="4">DUF998 domain-containing protein</fullName>
    </recommendedName>
</protein>
<sequence>MGLRHTVIMRASTPWWALLSAAAAPVVLIGGWSVAAQRQPRGYDSTVATISSLAARDANDRWLMTLALVGVGVCHGVTALGLSRAAPAGRIALGVGGVATVLVACFPLPASGSAPAHAVAAGAAFGALAVWPAFAWRRGRGPVALRPVVSVAAAVALLGLVGWFAFTLSAGGRVGLAERVAAGAQACWPLVAALSGRGPQDRKAATR</sequence>
<dbReference type="InterPro" id="IPR009339">
    <property type="entry name" value="DUF998"/>
</dbReference>
<dbReference type="Proteomes" id="UP000598174">
    <property type="component" value="Unassembled WGS sequence"/>
</dbReference>
<evidence type="ECO:0000313" key="2">
    <source>
        <dbReference type="EMBL" id="GIE12671.1"/>
    </source>
</evidence>
<feature type="transmembrane region" description="Helical" evidence="1">
    <location>
        <begin position="148"/>
        <end position="166"/>
    </location>
</feature>
<dbReference type="EMBL" id="BOMM01000040">
    <property type="protein sequence ID" value="GIE12671.1"/>
    <property type="molecule type" value="Genomic_DNA"/>
</dbReference>
<keyword evidence="3" id="KW-1185">Reference proteome</keyword>
<feature type="transmembrane region" description="Helical" evidence="1">
    <location>
        <begin position="91"/>
        <end position="110"/>
    </location>
</feature>
<evidence type="ECO:0000256" key="1">
    <source>
        <dbReference type="SAM" id="Phobius"/>
    </source>
</evidence>
<feature type="transmembrane region" description="Helical" evidence="1">
    <location>
        <begin position="116"/>
        <end position="136"/>
    </location>
</feature>
<keyword evidence="1" id="KW-1133">Transmembrane helix</keyword>
<evidence type="ECO:0008006" key="4">
    <source>
        <dbReference type="Google" id="ProtNLM"/>
    </source>
</evidence>
<dbReference type="Pfam" id="PF06197">
    <property type="entry name" value="DUF998"/>
    <property type="match status" value="1"/>
</dbReference>
<dbReference type="AlphaFoldDB" id="A0A919J0V2"/>
<keyword evidence="1" id="KW-0812">Transmembrane</keyword>
<feature type="transmembrane region" description="Helical" evidence="1">
    <location>
        <begin position="62"/>
        <end position="82"/>
    </location>
</feature>